<dbReference type="InterPro" id="IPR009057">
    <property type="entry name" value="Homeodomain-like_sf"/>
</dbReference>
<dbReference type="AlphaFoldDB" id="A0A367RWV0"/>
<comment type="caution">
    <text evidence="1">The sequence shown here is derived from an EMBL/GenBank/DDBJ whole genome shotgun (WGS) entry which is preliminary data.</text>
</comment>
<proteinExistence type="predicted"/>
<protein>
    <submittedName>
        <fullName evidence="1">Transposase</fullName>
    </submittedName>
</protein>
<name>A0A367RWV0_NOSPU</name>
<accession>A0A367RWV0</accession>
<organism evidence="1 2">
    <name type="scientific">Nostoc punctiforme NIES-2108</name>
    <dbReference type="NCBI Taxonomy" id="1356359"/>
    <lineage>
        <taxon>Bacteria</taxon>
        <taxon>Bacillati</taxon>
        <taxon>Cyanobacteriota</taxon>
        <taxon>Cyanophyceae</taxon>
        <taxon>Nostocales</taxon>
        <taxon>Nostocaceae</taxon>
        <taxon>Nostoc</taxon>
    </lineage>
</organism>
<dbReference type="SUPFAM" id="SSF46689">
    <property type="entry name" value="Homeodomain-like"/>
    <property type="match status" value="1"/>
</dbReference>
<evidence type="ECO:0000313" key="2">
    <source>
        <dbReference type="Proteomes" id="UP000252085"/>
    </source>
</evidence>
<evidence type="ECO:0000313" key="1">
    <source>
        <dbReference type="EMBL" id="RCJ40331.1"/>
    </source>
</evidence>
<dbReference type="EMBL" id="LXQE01000075">
    <property type="protein sequence ID" value="RCJ40331.1"/>
    <property type="molecule type" value="Genomic_DNA"/>
</dbReference>
<gene>
    <name evidence="1" type="ORF">A6769_02915</name>
</gene>
<dbReference type="Proteomes" id="UP000252085">
    <property type="component" value="Unassembled WGS sequence"/>
</dbReference>
<dbReference type="Pfam" id="PF13565">
    <property type="entry name" value="HTH_32"/>
    <property type="match status" value="1"/>
</dbReference>
<sequence length="241" mass="27466">MSDCQNKIETRYINVTNSKYLTSFQRKLLLASLEKSLPESYRQRIEIMLLADEGKTQRSICRILGCCPATARHWMHIARTGMAHQWQDCPIGRPKAVNDEYLERLKELIKSSPRDHGYSFRRWTTNWLGKHLAKEFGIEVSDRHIKRLLKQMGLSTLPKPSNSEANSNEQTKSPKILISDLKSAAIPDDTEFLPINFPKLGKDSDIYGARYICSVDFSGTVQQYSGLFSFDRGISTLSSTS</sequence>
<reference evidence="1 2" key="1">
    <citation type="submission" date="2016-04" db="EMBL/GenBank/DDBJ databases">
        <authorList>
            <person name="Evans L.H."/>
            <person name="Alamgir A."/>
            <person name="Owens N."/>
            <person name="Weber N.D."/>
            <person name="Virtaneva K."/>
            <person name="Barbian K."/>
            <person name="Babar A."/>
            <person name="Rosenke K."/>
        </authorList>
    </citation>
    <scope>NUCLEOTIDE SEQUENCE [LARGE SCALE GENOMIC DNA]</scope>
    <source>
        <strain evidence="1">NIES-2108</strain>
    </source>
</reference>